<dbReference type="Pfam" id="PF05089">
    <property type="entry name" value="NAGLU"/>
    <property type="match status" value="1"/>
</dbReference>
<evidence type="ECO:0000313" key="2">
    <source>
        <dbReference type="EMBL" id="CAF4199833.1"/>
    </source>
</evidence>
<gene>
    <name evidence="2" type="ORF">FNK824_LOCUS36203</name>
</gene>
<proteinExistence type="predicted"/>
<dbReference type="Gene3D" id="3.20.20.80">
    <property type="entry name" value="Glycosidases"/>
    <property type="match status" value="1"/>
</dbReference>
<organism evidence="2 3">
    <name type="scientific">Rotaria sordida</name>
    <dbReference type="NCBI Taxonomy" id="392033"/>
    <lineage>
        <taxon>Eukaryota</taxon>
        <taxon>Metazoa</taxon>
        <taxon>Spiralia</taxon>
        <taxon>Gnathifera</taxon>
        <taxon>Rotifera</taxon>
        <taxon>Eurotatoria</taxon>
        <taxon>Bdelloidea</taxon>
        <taxon>Philodinida</taxon>
        <taxon>Philodinidae</taxon>
        <taxon>Rotaria</taxon>
    </lineage>
</organism>
<dbReference type="InterPro" id="IPR024733">
    <property type="entry name" value="NAGLU_tim-barrel"/>
</dbReference>
<reference evidence="2" key="1">
    <citation type="submission" date="2021-02" db="EMBL/GenBank/DDBJ databases">
        <authorList>
            <person name="Nowell W R."/>
        </authorList>
    </citation>
    <scope>NUCLEOTIDE SEQUENCE</scope>
</reference>
<dbReference type="PANTHER" id="PTHR12872">
    <property type="entry name" value="ALPHA-N-ACETYLGLUCOSAMINIDASE"/>
    <property type="match status" value="1"/>
</dbReference>
<dbReference type="AlphaFoldDB" id="A0A820B3U8"/>
<feature type="domain" description="Alpha-N-acetylglucosaminidase tim-barrel" evidence="1">
    <location>
        <begin position="1"/>
        <end position="97"/>
    </location>
</feature>
<evidence type="ECO:0000313" key="3">
    <source>
        <dbReference type="Proteomes" id="UP000663874"/>
    </source>
</evidence>
<accession>A0A820B3U8</accession>
<name>A0A820B3U8_9BILA</name>
<sequence length="117" mass="13591">MGNLQKYADPLSYIWHQSQFQLAKKMTQRMTDIGIIPVLPAFTGFMPRTVLSCFPSAKFHYSSNWNDFGCNESCLLYLDSIDPFFQKVEVELLNEICQLDDIDEFHCFPHSHSNFLS</sequence>
<evidence type="ECO:0000259" key="1">
    <source>
        <dbReference type="Pfam" id="PF05089"/>
    </source>
</evidence>
<protein>
    <recommendedName>
        <fullName evidence="1">Alpha-N-acetylglucosaminidase tim-barrel domain-containing protein</fullName>
    </recommendedName>
</protein>
<dbReference type="Proteomes" id="UP000663874">
    <property type="component" value="Unassembled WGS sequence"/>
</dbReference>
<dbReference type="PANTHER" id="PTHR12872:SF1">
    <property type="entry name" value="ALPHA-N-ACETYLGLUCOSAMINIDASE"/>
    <property type="match status" value="1"/>
</dbReference>
<dbReference type="EMBL" id="CAJOBE010016386">
    <property type="protein sequence ID" value="CAF4199833.1"/>
    <property type="molecule type" value="Genomic_DNA"/>
</dbReference>
<dbReference type="InterPro" id="IPR007781">
    <property type="entry name" value="NAGLU"/>
</dbReference>
<comment type="caution">
    <text evidence="2">The sequence shown here is derived from an EMBL/GenBank/DDBJ whole genome shotgun (WGS) entry which is preliminary data.</text>
</comment>